<evidence type="ECO:0000256" key="1">
    <source>
        <dbReference type="SAM" id="MobiDB-lite"/>
    </source>
</evidence>
<dbReference type="AlphaFoldDB" id="A0A2R4TBP0"/>
<accession>A0A2R4TBP0</accession>
<organism evidence="2 3">
    <name type="scientific">Streptomyces lunaelactis</name>
    <dbReference type="NCBI Taxonomy" id="1535768"/>
    <lineage>
        <taxon>Bacteria</taxon>
        <taxon>Bacillati</taxon>
        <taxon>Actinomycetota</taxon>
        <taxon>Actinomycetes</taxon>
        <taxon>Kitasatosporales</taxon>
        <taxon>Streptomycetaceae</taxon>
        <taxon>Streptomyces</taxon>
    </lineage>
</organism>
<dbReference type="EMBL" id="CP026304">
    <property type="protein sequence ID" value="AVZ76550.1"/>
    <property type="molecule type" value="Genomic_DNA"/>
</dbReference>
<gene>
    <name evidence="2" type="ORF">SLUN_34430</name>
</gene>
<feature type="region of interest" description="Disordered" evidence="1">
    <location>
        <begin position="46"/>
        <end position="80"/>
    </location>
</feature>
<evidence type="ECO:0000313" key="3">
    <source>
        <dbReference type="Proteomes" id="UP000244201"/>
    </source>
</evidence>
<name>A0A2R4TBP0_9ACTN</name>
<dbReference type="Proteomes" id="UP000244201">
    <property type="component" value="Chromosome"/>
</dbReference>
<proteinExistence type="predicted"/>
<dbReference type="KEGG" id="slk:SLUN_34430"/>
<sequence length="80" mass="9187">MLGEYCTALERRLGELGGAMDESALDSARRWLQWAYGYARAIDPLTRLPGMPNTREPTPDDLEPHLKGWSPYRPERRDGR</sequence>
<evidence type="ECO:0000313" key="2">
    <source>
        <dbReference type="EMBL" id="AVZ76550.1"/>
    </source>
</evidence>
<protein>
    <submittedName>
        <fullName evidence="2">Uncharacterized protein</fullName>
    </submittedName>
</protein>
<dbReference type="OrthoDB" id="3989267at2"/>
<reference evidence="2 3" key="1">
    <citation type="submission" date="2018-01" db="EMBL/GenBank/DDBJ databases">
        <title>Complete genome sequence of Streptomyces lunaelactis MM109T, a Ferroverdin A producer isolated from cave moonmilk deposits.</title>
        <authorList>
            <person name="Naome A."/>
            <person name="Martinet L."/>
            <person name="Maciejewska M."/>
            <person name="Anderssen S."/>
            <person name="Adam D."/>
            <person name="Tenconi E."/>
            <person name="Deflandre B."/>
            <person name="Arguelles-Arias A."/>
            <person name="Calusinska M."/>
            <person name="Copieters W."/>
            <person name="Karim L."/>
            <person name="Hanikenne M."/>
            <person name="Baurain D."/>
            <person name="van Wezel G."/>
            <person name="Smargiasso N."/>
            <person name="de Pauw E."/>
            <person name="Delfosse P."/>
            <person name="Rigali S."/>
        </authorList>
    </citation>
    <scope>NUCLEOTIDE SEQUENCE [LARGE SCALE GENOMIC DNA]</scope>
    <source>
        <strain evidence="2 3">MM109</strain>
    </source>
</reference>
<keyword evidence="3" id="KW-1185">Reference proteome</keyword>